<evidence type="ECO:0000259" key="11">
    <source>
        <dbReference type="Pfam" id="PF16916"/>
    </source>
</evidence>
<dbReference type="PANTHER" id="PTHR11562:SF17">
    <property type="entry name" value="RE54080P-RELATED"/>
    <property type="match status" value="1"/>
</dbReference>
<feature type="transmembrane region" description="Helical" evidence="9">
    <location>
        <begin position="88"/>
        <end position="110"/>
    </location>
</feature>
<dbReference type="InterPro" id="IPR027470">
    <property type="entry name" value="Cation_efflux_CTD"/>
</dbReference>
<evidence type="ECO:0000313" key="12">
    <source>
        <dbReference type="EMBL" id="MDV3458347.1"/>
    </source>
</evidence>
<comment type="similarity">
    <text evidence="2">Belongs to the cation diffusion facilitator (CDF) transporter (TC 2.A.4) family. SLC30A subfamily.</text>
</comment>
<feature type="domain" description="Cation efflux protein transmembrane" evidence="10">
    <location>
        <begin position="23"/>
        <end position="210"/>
    </location>
</feature>
<dbReference type="Gene3D" id="1.20.1510.10">
    <property type="entry name" value="Cation efflux protein transmembrane domain"/>
    <property type="match status" value="1"/>
</dbReference>
<protein>
    <submittedName>
        <fullName evidence="12">Cation diffusion facilitator family transporter</fullName>
    </submittedName>
</protein>
<name>A0ABU3YB32_9SPHN</name>
<comment type="subcellular location">
    <subcellularLocation>
        <location evidence="1">Membrane</location>
        <topology evidence="1">Multi-pass membrane protein</topology>
    </subcellularLocation>
</comment>
<feature type="transmembrane region" description="Helical" evidence="9">
    <location>
        <begin position="20"/>
        <end position="41"/>
    </location>
</feature>
<reference evidence="12 13" key="1">
    <citation type="submission" date="2023-10" db="EMBL/GenBank/DDBJ databases">
        <title>Sphingomonas sp. HF-S4 16S ribosomal RNA gene Genome sequencing and assembly.</title>
        <authorList>
            <person name="Lee H."/>
        </authorList>
    </citation>
    <scope>NUCLEOTIDE SEQUENCE [LARGE SCALE GENOMIC DNA]</scope>
    <source>
        <strain evidence="12 13">HF-S4</strain>
    </source>
</reference>
<keyword evidence="5" id="KW-0864">Zinc transport</keyword>
<dbReference type="Pfam" id="PF01545">
    <property type="entry name" value="Cation_efflux"/>
    <property type="match status" value="1"/>
</dbReference>
<feature type="transmembrane region" description="Helical" evidence="9">
    <location>
        <begin position="122"/>
        <end position="143"/>
    </location>
</feature>
<evidence type="ECO:0000256" key="8">
    <source>
        <dbReference type="ARBA" id="ARBA00023136"/>
    </source>
</evidence>
<keyword evidence="13" id="KW-1185">Reference proteome</keyword>
<keyword evidence="6 9" id="KW-1133">Transmembrane helix</keyword>
<sequence>MAAHHDHHHHDHAPADFGRAFAIGTALNIGFVVVEGAAGFLTDSIALLADAGHNLSDVLGLLVAWAAVELGKRPASKRFTYGLRSSSILAALTNSVLLLVAVGAIAWEAVGRFSDPPAIEGGTVMLVAAAGIVVNLSTALLFARGRKHDINIRGAYLHMAADAAVSAGVVIGGALILWTGSEWIDPAISLVIVAVILWSTWGLARESLVMVLQAVPEGIDADAVRSTLATLPGVARVHDLHIWPMSTTEAALTAHLVMPGGHPGDAFLRDLQHRLAHDFRIDHATVQIELGEGAECRMHGHAHV</sequence>
<dbReference type="InterPro" id="IPR027469">
    <property type="entry name" value="Cation_efflux_TMD_sf"/>
</dbReference>
<dbReference type="InterPro" id="IPR058533">
    <property type="entry name" value="Cation_efflux_TM"/>
</dbReference>
<dbReference type="RefSeq" id="WP_317227417.1">
    <property type="nucleotide sequence ID" value="NZ_JAWJEJ010000001.1"/>
</dbReference>
<keyword evidence="7" id="KW-0406">Ion transport</keyword>
<feature type="domain" description="Cation efflux protein cytoplasmic" evidence="11">
    <location>
        <begin position="216"/>
        <end position="289"/>
    </location>
</feature>
<evidence type="ECO:0000256" key="7">
    <source>
        <dbReference type="ARBA" id="ARBA00023065"/>
    </source>
</evidence>
<evidence type="ECO:0000256" key="1">
    <source>
        <dbReference type="ARBA" id="ARBA00004141"/>
    </source>
</evidence>
<feature type="transmembrane region" description="Helical" evidence="9">
    <location>
        <begin position="47"/>
        <end position="68"/>
    </location>
</feature>
<organism evidence="12 13">
    <name type="scientific">Sphingomonas agrestis</name>
    <dbReference type="NCBI Taxonomy" id="3080540"/>
    <lineage>
        <taxon>Bacteria</taxon>
        <taxon>Pseudomonadati</taxon>
        <taxon>Pseudomonadota</taxon>
        <taxon>Alphaproteobacteria</taxon>
        <taxon>Sphingomonadales</taxon>
        <taxon>Sphingomonadaceae</taxon>
        <taxon>Sphingomonas</taxon>
    </lineage>
</organism>
<dbReference type="SUPFAM" id="SSF161111">
    <property type="entry name" value="Cation efflux protein transmembrane domain-like"/>
    <property type="match status" value="1"/>
</dbReference>
<comment type="caution">
    <text evidence="12">The sequence shown here is derived from an EMBL/GenBank/DDBJ whole genome shotgun (WGS) entry which is preliminary data.</text>
</comment>
<evidence type="ECO:0000256" key="3">
    <source>
        <dbReference type="ARBA" id="ARBA00022448"/>
    </source>
</evidence>
<evidence type="ECO:0000256" key="2">
    <source>
        <dbReference type="ARBA" id="ARBA00008873"/>
    </source>
</evidence>
<evidence type="ECO:0000313" key="13">
    <source>
        <dbReference type="Proteomes" id="UP001273531"/>
    </source>
</evidence>
<keyword evidence="8 9" id="KW-0472">Membrane</keyword>
<evidence type="ECO:0000256" key="9">
    <source>
        <dbReference type="SAM" id="Phobius"/>
    </source>
</evidence>
<evidence type="ECO:0000256" key="4">
    <source>
        <dbReference type="ARBA" id="ARBA00022692"/>
    </source>
</evidence>
<keyword evidence="5" id="KW-0862">Zinc</keyword>
<evidence type="ECO:0000256" key="6">
    <source>
        <dbReference type="ARBA" id="ARBA00022989"/>
    </source>
</evidence>
<dbReference type="PANTHER" id="PTHR11562">
    <property type="entry name" value="CATION EFFLUX PROTEIN/ ZINC TRANSPORTER"/>
    <property type="match status" value="1"/>
</dbReference>
<dbReference type="SUPFAM" id="SSF160240">
    <property type="entry name" value="Cation efflux protein cytoplasmic domain-like"/>
    <property type="match status" value="1"/>
</dbReference>
<dbReference type="Pfam" id="PF16916">
    <property type="entry name" value="ZT_dimer"/>
    <property type="match status" value="1"/>
</dbReference>
<dbReference type="InterPro" id="IPR002524">
    <property type="entry name" value="Cation_efflux"/>
</dbReference>
<proteinExistence type="inferred from homology"/>
<dbReference type="InterPro" id="IPR036837">
    <property type="entry name" value="Cation_efflux_CTD_sf"/>
</dbReference>
<dbReference type="InterPro" id="IPR050681">
    <property type="entry name" value="CDF/SLC30A"/>
</dbReference>
<dbReference type="NCBIfam" id="TIGR01297">
    <property type="entry name" value="CDF"/>
    <property type="match status" value="1"/>
</dbReference>
<dbReference type="EMBL" id="JAWJEJ010000001">
    <property type="protein sequence ID" value="MDV3458347.1"/>
    <property type="molecule type" value="Genomic_DNA"/>
</dbReference>
<feature type="transmembrane region" description="Helical" evidence="9">
    <location>
        <begin position="183"/>
        <end position="204"/>
    </location>
</feature>
<accession>A0ABU3YB32</accession>
<keyword evidence="3" id="KW-0813">Transport</keyword>
<gene>
    <name evidence="12" type="ORF">RZN05_15220</name>
</gene>
<keyword evidence="4 9" id="KW-0812">Transmembrane</keyword>
<dbReference type="Proteomes" id="UP001273531">
    <property type="component" value="Unassembled WGS sequence"/>
</dbReference>
<feature type="transmembrane region" description="Helical" evidence="9">
    <location>
        <begin position="155"/>
        <end position="177"/>
    </location>
</feature>
<evidence type="ECO:0000256" key="5">
    <source>
        <dbReference type="ARBA" id="ARBA00022906"/>
    </source>
</evidence>
<evidence type="ECO:0000259" key="10">
    <source>
        <dbReference type="Pfam" id="PF01545"/>
    </source>
</evidence>